<keyword evidence="1" id="KW-0812">Transmembrane</keyword>
<dbReference type="NCBIfam" id="TIGR02830">
    <property type="entry name" value="spore_III_AG"/>
    <property type="match status" value="1"/>
</dbReference>
<reference evidence="2 3" key="1">
    <citation type="submission" date="2016-11" db="EMBL/GenBank/DDBJ databases">
        <authorList>
            <person name="Jaros S."/>
            <person name="Januszkiewicz K."/>
            <person name="Wedrychowicz H."/>
        </authorList>
    </citation>
    <scope>NUCLEOTIDE SEQUENCE [LARGE SCALE GENOMIC DNA]</scope>
    <source>
        <strain evidence="2 3">DSM 19022</strain>
    </source>
</reference>
<dbReference type="Proteomes" id="UP000184442">
    <property type="component" value="Unassembled WGS sequence"/>
</dbReference>
<protein>
    <submittedName>
        <fullName evidence="2">Stage III sporulation protein AG</fullName>
    </submittedName>
</protein>
<dbReference type="OrthoDB" id="1634070at2"/>
<gene>
    <name evidence="2" type="ORF">SAMN02745176_01822</name>
</gene>
<dbReference type="RefSeq" id="WP_073025898.1">
    <property type="nucleotide sequence ID" value="NZ_FQZS01000011.1"/>
</dbReference>
<evidence type="ECO:0000256" key="1">
    <source>
        <dbReference type="SAM" id="Phobius"/>
    </source>
</evidence>
<feature type="transmembrane region" description="Helical" evidence="1">
    <location>
        <begin position="20"/>
        <end position="40"/>
    </location>
</feature>
<name>A0A1M6F546_9FIRM</name>
<keyword evidence="1" id="KW-0472">Membrane</keyword>
<evidence type="ECO:0000313" key="2">
    <source>
        <dbReference type="EMBL" id="SHI92786.1"/>
    </source>
</evidence>
<dbReference type="AlphaFoldDB" id="A0A1M6F546"/>
<dbReference type="InterPro" id="IPR014195">
    <property type="entry name" value="Spore_III_AG"/>
</dbReference>
<organism evidence="2 3">
    <name type="scientific">Lutispora thermophila DSM 19022</name>
    <dbReference type="NCBI Taxonomy" id="1122184"/>
    <lineage>
        <taxon>Bacteria</taxon>
        <taxon>Bacillati</taxon>
        <taxon>Bacillota</taxon>
        <taxon>Clostridia</taxon>
        <taxon>Lutisporales</taxon>
        <taxon>Lutisporaceae</taxon>
        <taxon>Lutispora</taxon>
    </lineage>
</organism>
<dbReference type="EMBL" id="FQZS01000011">
    <property type="protein sequence ID" value="SHI92786.1"/>
    <property type="molecule type" value="Genomic_DNA"/>
</dbReference>
<keyword evidence="3" id="KW-1185">Reference proteome</keyword>
<dbReference type="STRING" id="1122184.SAMN02745176_01822"/>
<accession>A0A1M6F546</accession>
<evidence type="ECO:0000313" key="3">
    <source>
        <dbReference type="Proteomes" id="UP000184442"/>
    </source>
</evidence>
<keyword evidence="1" id="KW-1133">Transmembrane helix</keyword>
<proteinExistence type="predicted"/>
<sequence length="203" mass="22718">MKILEWLKEKIMLDNNKKLLNNLVILLCMGITLIIVANFYNDIVYKNENPMAENKRDSNQSIDTYNFNNKDEYGSEIQEQLSTILSKIYGAGKVSVMITYESGKEIVTQKDKSIVDKVTDEKDTDGGTRIINESSIDDKTVMVNQPGGSSQPVVVKEINPEIKGVIVVAEGAWDSKVKLKISEAVQTVLDIPAYRVTVLETNK</sequence>